<dbReference type="OrthoDB" id="5376498at2759"/>
<organism evidence="1 2">
    <name type="scientific">Trichoderma asperellum (strain ATCC 204424 / CBS 433.97 / NBRC 101777)</name>
    <dbReference type="NCBI Taxonomy" id="1042311"/>
    <lineage>
        <taxon>Eukaryota</taxon>
        <taxon>Fungi</taxon>
        <taxon>Dikarya</taxon>
        <taxon>Ascomycota</taxon>
        <taxon>Pezizomycotina</taxon>
        <taxon>Sordariomycetes</taxon>
        <taxon>Hypocreomycetidae</taxon>
        <taxon>Hypocreales</taxon>
        <taxon>Hypocreaceae</taxon>
        <taxon>Trichoderma</taxon>
    </lineage>
</organism>
<dbReference type="AlphaFoldDB" id="A0A2T3ZFV7"/>
<evidence type="ECO:0000313" key="1">
    <source>
        <dbReference type="EMBL" id="PTB43692.1"/>
    </source>
</evidence>
<accession>A0A2T3ZFV7</accession>
<keyword evidence="2" id="KW-1185">Reference proteome</keyword>
<evidence type="ECO:0000313" key="2">
    <source>
        <dbReference type="Proteomes" id="UP000240493"/>
    </source>
</evidence>
<reference evidence="1 2" key="1">
    <citation type="submission" date="2016-07" db="EMBL/GenBank/DDBJ databases">
        <title>Multiple horizontal gene transfer events from other fungi enriched the ability of initially mycotrophic Trichoderma (Ascomycota) to feed on dead plant biomass.</title>
        <authorList>
            <consortium name="DOE Joint Genome Institute"/>
            <person name="Aerts A."/>
            <person name="Atanasova L."/>
            <person name="Chenthamara K."/>
            <person name="Zhang J."/>
            <person name="Grujic M."/>
            <person name="Henrissat B."/>
            <person name="Kuo A."/>
            <person name="Salamov A."/>
            <person name="Lipzen A."/>
            <person name="Labutti K."/>
            <person name="Barry K."/>
            <person name="Miao Y."/>
            <person name="Rahimi M.J."/>
            <person name="Shen Q."/>
            <person name="Grigoriev I.V."/>
            <person name="Kubicek C.P."/>
            <person name="Druzhinina I.S."/>
        </authorList>
    </citation>
    <scope>NUCLEOTIDE SEQUENCE [LARGE SCALE GENOMIC DNA]</scope>
    <source>
        <strain evidence="1 2">CBS 433.97</strain>
    </source>
</reference>
<gene>
    <name evidence="1" type="ORF">M441DRAFT_45611</name>
</gene>
<dbReference type="Proteomes" id="UP000240493">
    <property type="component" value="Unassembled WGS sequence"/>
</dbReference>
<dbReference type="EMBL" id="KZ679259">
    <property type="protein sequence ID" value="PTB43692.1"/>
    <property type="molecule type" value="Genomic_DNA"/>
</dbReference>
<sequence length="146" mass="16169">MPPADADDANLSVRFKYGIHTIFIFVDALAPFSSVTEELLAVLRERYPDGLIKSNSSPDEKTPIPDSANVTYGVLQVPTDPSRGWKVLNLGEDASNTPTKCGLKDNSIVAFAFESHDGEGDDDEEEETVFTVEWPQEDEELYDERA</sequence>
<dbReference type="STRING" id="1042311.A0A2T3ZFV7"/>
<name>A0A2T3ZFV7_TRIA4</name>
<protein>
    <submittedName>
        <fullName evidence="1">Uncharacterized protein</fullName>
    </submittedName>
</protein>
<proteinExistence type="predicted"/>